<gene>
    <name evidence="2" type="ORF">N6H18_11340</name>
</gene>
<evidence type="ECO:0000313" key="2">
    <source>
        <dbReference type="EMBL" id="UXP30945.1"/>
    </source>
</evidence>
<protein>
    <recommendedName>
        <fullName evidence="1">Endonuclease GajA/Old nuclease/RecF-like AAA domain-containing protein</fullName>
    </recommendedName>
</protein>
<organism evidence="2 3">
    <name type="scientific">Reichenbachiella agarivorans</name>
    <dbReference type="NCBI Taxonomy" id="2979464"/>
    <lineage>
        <taxon>Bacteria</taxon>
        <taxon>Pseudomonadati</taxon>
        <taxon>Bacteroidota</taxon>
        <taxon>Cytophagia</taxon>
        <taxon>Cytophagales</taxon>
        <taxon>Reichenbachiellaceae</taxon>
        <taxon>Reichenbachiella</taxon>
    </lineage>
</organism>
<dbReference type="Pfam" id="PF13175">
    <property type="entry name" value="AAA_15"/>
    <property type="match status" value="1"/>
</dbReference>
<dbReference type="Proteomes" id="UP001065174">
    <property type="component" value="Chromosome"/>
</dbReference>
<dbReference type="EMBL" id="CP106679">
    <property type="protein sequence ID" value="UXP30945.1"/>
    <property type="molecule type" value="Genomic_DNA"/>
</dbReference>
<name>A0ABY6CRM8_9BACT</name>
<accession>A0ABY6CRM8</accession>
<evidence type="ECO:0000259" key="1">
    <source>
        <dbReference type="Pfam" id="PF13175"/>
    </source>
</evidence>
<sequence>MTIIVGKNNIEKSTSLEALDIFINEGKGVIKLDKDDVNKQALAEDDTETIISVPFEELL</sequence>
<dbReference type="RefSeq" id="WP_262308391.1">
    <property type="nucleotide sequence ID" value="NZ_CP106679.1"/>
</dbReference>
<keyword evidence="3" id="KW-1185">Reference proteome</keyword>
<evidence type="ECO:0000313" key="3">
    <source>
        <dbReference type="Proteomes" id="UP001065174"/>
    </source>
</evidence>
<dbReference type="InterPro" id="IPR041685">
    <property type="entry name" value="AAA_GajA/Old/RecF-like"/>
</dbReference>
<reference evidence="2" key="1">
    <citation type="submission" date="2022-09" db="EMBL/GenBank/DDBJ databases">
        <title>Comparative genomics and taxonomic characterization of three novel marine species of genus Reichenbachiella exhibiting antioxidant and polysaccharide degradation activities.</title>
        <authorList>
            <person name="Muhammad N."/>
            <person name="Lee Y.-J."/>
            <person name="Ko J."/>
            <person name="Kim S.-G."/>
        </authorList>
    </citation>
    <scope>NUCLEOTIDE SEQUENCE</scope>
    <source>
        <strain evidence="2">BKB1-1</strain>
    </source>
</reference>
<feature type="domain" description="Endonuclease GajA/Old nuclease/RecF-like AAA" evidence="1">
    <location>
        <begin position="1"/>
        <end position="55"/>
    </location>
</feature>
<proteinExistence type="predicted"/>